<dbReference type="AlphaFoldDB" id="A0A127QL53"/>
<accession>A0A127QL53</accession>
<dbReference type="EMBL" id="CP013235">
    <property type="protein sequence ID" value="AMP10789.1"/>
    <property type="molecule type" value="Genomic_DNA"/>
</dbReference>
<proteinExistence type="predicted"/>
<keyword evidence="2" id="KW-1185">Reference proteome</keyword>
<reference evidence="1 2" key="1">
    <citation type="submission" date="2015-11" db="EMBL/GenBank/DDBJ databases">
        <title>Exploring the genomic traits of fungus-feeding bacterial genus Collimonas.</title>
        <authorList>
            <person name="Song C."/>
            <person name="Schmidt R."/>
            <person name="de Jager V."/>
            <person name="Krzyzanowska D."/>
            <person name="Jongedijk E."/>
            <person name="Cankar K."/>
            <person name="Beekwilder J."/>
            <person name="van Veen A."/>
            <person name="de Boer W."/>
            <person name="van Veen J.A."/>
            <person name="Garbeva P."/>
        </authorList>
    </citation>
    <scope>NUCLEOTIDE SEQUENCE [LARGE SCALE GENOMIC DNA]</scope>
    <source>
        <strain evidence="1 2">Ter282</strain>
    </source>
</reference>
<dbReference type="PATRIC" id="fig|279058.18.peg.3031"/>
<evidence type="ECO:0000313" key="2">
    <source>
        <dbReference type="Proteomes" id="UP000071778"/>
    </source>
</evidence>
<organism evidence="1 2">
    <name type="scientific">Collimonas arenae</name>
    <dbReference type="NCBI Taxonomy" id="279058"/>
    <lineage>
        <taxon>Bacteria</taxon>
        <taxon>Pseudomonadati</taxon>
        <taxon>Pseudomonadota</taxon>
        <taxon>Betaproteobacteria</taxon>
        <taxon>Burkholderiales</taxon>
        <taxon>Oxalobacteraceae</taxon>
        <taxon>Collimonas</taxon>
    </lineage>
</organism>
<evidence type="ECO:0000313" key="1">
    <source>
        <dbReference type="EMBL" id="AMP10789.1"/>
    </source>
</evidence>
<sequence length="39" mass="4678">MGFPHGFECSHWQPLFNRVKIRDKNAYFEQWDGMTCADD</sequence>
<dbReference type="Proteomes" id="UP000071778">
    <property type="component" value="Chromosome"/>
</dbReference>
<protein>
    <submittedName>
        <fullName evidence="1">Uncharacterized protein</fullName>
    </submittedName>
</protein>
<name>A0A127QL53_9BURK</name>
<gene>
    <name evidence="1" type="ORF">CAter282_3078</name>
</gene>